<gene>
    <name evidence="2" type="ORF">CSKR_201235</name>
</gene>
<feature type="transmembrane region" description="Helical" evidence="1">
    <location>
        <begin position="42"/>
        <end position="61"/>
    </location>
</feature>
<protein>
    <submittedName>
        <fullName evidence="2">Uncharacterized protein</fullName>
    </submittedName>
</protein>
<keyword evidence="1" id="KW-1133">Transmembrane helix</keyword>
<organism evidence="2 3">
    <name type="scientific">Clonorchis sinensis</name>
    <name type="common">Chinese liver fluke</name>
    <dbReference type="NCBI Taxonomy" id="79923"/>
    <lineage>
        <taxon>Eukaryota</taxon>
        <taxon>Metazoa</taxon>
        <taxon>Spiralia</taxon>
        <taxon>Lophotrochozoa</taxon>
        <taxon>Platyhelminthes</taxon>
        <taxon>Trematoda</taxon>
        <taxon>Digenea</taxon>
        <taxon>Opisthorchiida</taxon>
        <taxon>Opisthorchiata</taxon>
        <taxon>Opisthorchiidae</taxon>
        <taxon>Clonorchis</taxon>
    </lineage>
</organism>
<evidence type="ECO:0000313" key="2">
    <source>
        <dbReference type="EMBL" id="KAG5450622.1"/>
    </source>
</evidence>
<proteinExistence type="predicted"/>
<keyword evidence="3" id="KW-1185">Reference proteome</keyword>
<dbReference type="EMBL" id="NIRI02000042">
    <property type="protein sequence ID" value="KAG5450622.1"/>
    <property type="molecule type" value="Genomic_DNA"/>
</dbReference>
<dbReference type="Proteomes" id="UP000286415">
    <property type="component" value="Unassembled WGS sequence"/>
</dbReference>
<dbReference type="AlphaFoldDB" id="A0A8T1MNZ4"/>
<keyword evidence="1" id="KW-0812">Transmembrane</keyword>
<sequence>MSMAAVAMTFRCNGFFLRVLFCLLVNISTSLLYYCFPVVPPIPIIIIIIIITTTTVTLVSCNRIAQTEFRSTCILSSSTTFHTSSSVLPSRLVHRFFLKILQTVVRC</sequence>
<comment type="caution">
    <text evidence="2">The sequence shown here is derived from an EMBL/GenBank/DDBJ whole genome shotgun (WGS) entry which is preliminary data.</text>
</comment>
<evidence type="ECO:0000256" key="1">
    <source>
        <dbReference type="SAM" id="Phobius"/>
    </source>
</evidence>
<keyword evidence="1" id="KW-0472">Membrane</keyword>
<name>A0A8T1MNZ4_CLOSI</name>
<reference evidence="2 3" key="1">
    <citation type="journal article" date="2018" name="Biotechnol. Adv.">
        <title>Improved genomic resources and new bioinformatic workflow for the carcinogenic parasite Clonorchis sinensis: Biotechnological implications.</title>
        <authorList>
            <person name="Wang D."/>
            <person name="Korhonen P.K."/>
            <person name="Gasser R.B."/>
            <person name="Young N.D."/>
        </authorList>
    </citation>
    <scope>NUCLEOTIDE SEQUENCE [LARGE SCALE GENOMIC DNA]</scope>
    <source>
        <strain evidence="2">Cs-k2</strain>
    </source>
</reference>
<accession>A0A8T1MNZ4</accession>
<evidence type="ECO:0000313" key="3">
    <source>
        <dbReference type="Proteomes" id="UP000286415"/>
    </source>
</evidence>
<reference evidence="2 3" key="2">
    <citation type="journal article" date="2021" name="Genomics">
        <title>High-quality reference genome for Clonorchis sinensis.</title>
        <authorList>
            <person name="Young N.D."/>
            <person name="Stroehlein A.J."/>
            <person name="Kinkar L."/>
            <person name="Wang T."/>
            <person name="Sohn W.M."/>
            <person name="Chang B.C.H."/>
            <person name="Kaur P."/>
            <person name="Weisz D."/>
            <person name="Dudchenko O."/>
            <person name="Aiden E.L."/>
            <person name="Korhonen P.K."/>
            <person name="Gasser R.B."/>
        </authorList>
    </citation>
    <scope>NUCLEOTIDE SEQUENCE [LARGE SCALE GENOMIC DNA]</scope>
    <source>
        <strain evidence="2">Cs-k2</strain>
    </source>
</reference>